<protein>
    <recommendedName>
        <fullName evidence="4">DUF4185 domain-containing protein</fullName>
    </recommendedName>
</protein>
<dbReference type="Gene3D" id="2.115.10.20">
    <property type="entry name" value="Glycosyl hydrolase domain, family 43"/>
    <property type="match status" value="1"/>
</dbReference>
<reference evidence="2 3" key="1">
    <citation type="submission" date="2020-08" db="EMBL/GenBank/DDBJ databases">
        <title>Genome public.</title>
        <authorList>
            <person name="Liu C."/>
            <person name="Sun Q."/>
        </authorList>
    </citation>
    <scope>NUCLEOTIDE SEQUENCE [LARGE SCALE GENOMIC DNA]</scope>
    <source>
        <strain evidence="2 3">New-7</strain>
    </source>
</reference>
<dbReference type="InterPro" id="IPR023296">
    <property type="entry name" value="Glyco_hydro_beta-prop_sf"/>
</dbReference>
<organism evidence="2 3">
    <name type="scientific">Alistipes hominis</name>
    <dbReference type="NCBI Taxonomy" id="2763015"/>
    <lineage>
        <taxon>Bacteria</taxon>
        <taxon>Pseudomonadati</taxon>
        <taxon>Bacteroidota</taxon>
        <taxon>Bacteroidia</taxon>
        <taxon>Bacteroidales</taxon>
        <taxon>Rikenellaceae</taxon>
        <taxon>Alistipes</taxon>
    </lineage>
</organism>
<evidence type="ECO:0000313" key="2">
    <source>
        <dbReference type="EMBL" id="MBC5616489.1"/>
    </source>
</evidence>
<dbReference type="Proteomes" id="UP000636891">
    <property type="component" value="Unassembled WGS sequence"/>
</dbReference>
<comment type="caution">
    <text evidence="2">The sequence shown here is derived from an EMBL/GenBank/DDBJ whole genome shotgun (WGS) entry which is preliminary data.</text>
</comment>
<feature type="chain" id="PRO_5047366053" description="DUF4185 domain-containing protein" evidence="1">
    <location>
        <begin position="26"/>
        <end position="527"/>
    </location>
</feature>
<accession>A0ABR7CLJ7</accession>
<keyword evidence="3" id="KW-1185">Reference proteome</keyword>
<gene>
    <name evidence="2" type="ORF">H8S08_05565</name>
</gene>
<dbReference type="EMBL" id="JACOOK010000002">
    <property type="protein sequence ID" value="MBC5616489.1"/>
    <property type="molecule type" value="Genomic_DNA"/>
</dbReference>
<evidence type="ECO:0008006" key="4">
    <source>
        <dbReference type="Google" id="ProtNLM"/>
    </source>
</evidence>
<dbReference type="RefSeq" id="WP_145996572.1">
    <property type="nucleotide sequence ID" value="NZ_JACOOK010000002.1"/>
</dbReference>
<name>A0ABR7CLJ7_9BACT</name>
<proteinExistence type="predicted"/>
<sequence length="527" mass="57501">MKKLTYIAQLSAVALLLVQMSSCDSMPDPSPISDKYARPEEVVETGIPVITDGGAVIYSPTNDNFRYAASMIANSDGTMSAWYSTPGGLNGSMPARTKLNGSGDGGGAKGWHGEGGNGAIYYMFDQSFYGWAVHCPNWDNPNSSMRFSLYNWDTNYQTTLTGTPIATYEFVHYDQAGEAGWLELNADNGGYTEATGSLKFPMGAYLLYMERTEGTPGAWGGATANGMICWVNGSETSGITGHENSVQYTAPGDVGYSSQIRYYSAPTASINAVWSEDEVIAVAPTKDKADKYYAKDPSVVKVGDYYYMAYTGSATLDESLDNNVFVARSATINGKDWEKWNGSSWGGDPAPAVDAELSATETFFGAGEPSLVVKGDQIYLYYTYSDNEQKIYNVRLMTAAASDPNWPASMTDQGEVIDRTAFKGLNIDGCSVRYIEDQDCFQAVHGVNIADVNSYSVVWVSKDGVSGWEQKGVLSNNIRVRAKYARFICNEQSHITSTTPRLMIYQNGGQYSKTAWPTRMVPYSFVE</sequence>
<dbReference type="SUPFAM" id="SSF75005">
    <property type="entry name" value="Arabinanase/levansucrase/invertase"/>
    <property type="match status" value="1"/>
</dbReference>
<keyword evidence="1" id="KW-0732">Signal</keyword>
<evidence type="ECO:0000256" key="1">
    <source>
        <dbReference type="SAM" id="SignalP"/>
    </source>
</evidence>
<evidence type="ECO:0000313" key="3">
    <source>
        <dbReference type="Proteomes" id="UP000636891"/>
    </source>
</evidence>
<feature type="signal peptide" evidence="1">
    <location>
        <begin position="1"/>
        <end position="25"/>
    </location>
</feature>